<gene>
    <name evidence="6" type="ORF">MKW98_007179</name>
</gene>
<keyword evidence="3" id="KW-1133">Transmembrane helix</keyword>
<keyword evidence="4" id="KW-0472">Membrane</keyword>
<protein>
    <submittedName>
        <fullName evidence="6">Uncharacterized protein</fullName>
    </submittedName>
</protein>
<dbReference type="PANTHER" id="PTHR31509">
    <property type="entry name" value="BPS1-LIKE PROTEIN"/>
    <property type="match status" value="1"/>
</dbReference>
<dbReference type="Proteomes" id="UP001202328">
    <property type="component" value="Unassembled WGS sequence"/>
</dbReference>
<dbReference type="GO" id="GO:0016020">
    <property type="term" value="C:membrane"/>
    <property type="evidence" value="ECO:0007669"/>
    <property type="project" value="UniProtKB-SubCell"/>
</dbReference>
<dbReference type="InterPro" id="IPR008511">
    <property type="entry name" value="ROH1-like"/>
</dbReference>
<dbReference type="Pfam" id="PF05633">
    <property type="entry name" value="ROH1-like"/>
    <property type="match status" value="1"/>
</dbReference>
<evidence type="ECO:0000313" key="6">
    <source>
        <dbReference type="EMBL" id="KAI3913163.1"/>
    </source>
</evidence>
<reference evidence="6" key="1">
    <citation type="submission" date="2022-04" db="EMBL/GenBank/DDBJ databases">
        <title>A functionally conserved STORR gene fusion in Papaver species that diverged 16.8 million years ago.</title>
        <authorList>
            <person name="Catania T."/>
        </authorList>
    </citation>
    <scope>NUCLEOTIDE SEQUENCE</scope>
    <source>
        <strain evidence="6">S-188037</strain>
    </source>
</reference>
<comment type="subcellular location">
    <subcellularLocation>
        <location evidence="1">Membrane</location>
        <topology evidence="1">Single-pass membrane protein</topology>
    </subcellularLocation>
</comment>
<organism evidence="6 7">
    <name type="scientific">Papaver atlanticum</name>
    <dbReference type="NCBI Taxonomy" id="357466"/>
    <lineage>
        <taxon>Eukaryota</taxon>
        <taxon>Viridiplantae</taxon>
        <taxon>Streptophyta</taxon>
        <taxon>Embryophyta</taxon>
        <taxon>Tracheophyta</taxon>
        <taxon>Spermatophyta</taxon>
        <taxon>Magnoliopsida</taxon>
        <taxon>Ranunculales</taxon>
        <taxon>Papaveraceae</taxon>
        <taxon>Papaveroideae</taxon>
        <taxon>Papaver</taxon>
    </lineage>
</organism>
<evidence type="ECO:0000256" key="4">
    <source>
        <dbReference type="ARBA" id="ARBA00023136"/>
    </source>
</evidence>
<evidence type="ECO:0000313" key="7">
    <source>
        <dbReference type="Proteomes" id="UP001202328"/>
    </source>
</evidence>
<keyword evidence="2" id="KW-0812">Transmembrane</keyword>
<evidence type="ECO:0000256" key="2">
    <source>
        <dbReference type="ARBA" id="ARBA00022692"/>
    </source>
</evidence>
<name>A0AAD4XHJ1_9MAGN</name>
<evidence type="ECO:0000256" key="1">
    <source>
        <dbReference type="ARBA" id="ARBA00004167"/>
    </source>
</evidence>
<comment type="caution">
    <text evidence="6">The sequence shown here is derived from an EMBL/GenBank/DDBJ whole genome shotgun (WGS) entry which is preliminary data.</text>
</comment>
<dbReference type="EMBL" id="JAJJMB010009541">
    <property type="protein sequence ID" value="KAI3913163.1"/>
    <property type="molecule type" value="Genomic_DNA"/>
</dbReference>
<dbReference type="AlphaFoldDB" id="A0AAD4XHJ1"/>
<sequence>MNNPNLTDSALKYKLSEEKLIEFVLAVCSIDNIYIEMSLPHDEHRPSFFPFGNPFRMIFPKDTYPSPRILELLNSFEETLAKRLRKLHVKDKSEVLSLAWMKSAMESLCETHTDIKSLITELKFPVSDWEDKWMDVYLDSSVSVLDICIAFSSEISRLNQSQLLLQCVRHVLDVSSDFPSSEKLLRSHNSLDDWKLQITSKNQKIENCSLILNKLTGSLYLGKAKTSAKGKVLMRAMYGVMVQTIFVCGVFSAGFSGSENALIDLQVSDKFLWAEAFNGLQLDVNGEVRDLFRHGSKTVLKDLEAVDSCVKNLHPLTSTGADQPDAEKLKHSVLDLGSSSEIFSAGLDILSKEVENFFQIVLSGRDALLCNLRVSDVQSKKQKKGQYRPSDLLERRIVDFSSELFLGIISAHFVHVWVKLFFTEECVVLSSICVVYCSALSRFSRSLRSRWKMFRTVINESTEKLQLVRF</sequence>
<evidence type="ECO:0000256" key="5">
    <source>
        <dbReference type="ARBA" id="ARBA00035114"/>
    </source>
</evidence>
<evidence type="ECO:0000256" key="3">
    <source>
        <dbReference type="ARBA" id="ARBA00022989"/>
    </source>
</evidence>
<keyword evidence="7" id="KW-1185">Reference proteome</keyword>
<proteinExistence type="inferred from homology"/>
<accession>A0AAD4XHJ1</accession>
<comment type="similarity">
    <text evidence="5">Belongs to the ROH1 family.</text>
</comment>